<feature type="compositionally biased region" description="Pro residues" evidence="1">
    <location>
        <begin position="28"/>
        <end position="46"/>
    </location>
</feature>
<keyword evidence="5" id="KW-1185">Reference proteome</keyword>
<reference evidence="4 5" key="1">
    <citation type="journal article" date="2019" name="PLoS ONE">
        <title>Comparative genome analysis indicates high evolutionary potential of pathogenicity genes in Colletotrichum tanaceti.</title>
        <authorList>
            <person name="Lelwala R.V."/>
            <person name="Korhonen P.K."/>
            <person name="Young N.D."/>
            <person name="Scott J.B."/>
            <person name="Ades P.A."/>
            <person name="Gasser R.B."/>
            <person name="Taylor P.W.J."/>
        </authorList>
    </citation>
    <scope>NUCLEOTIDE SEQUENCE [LARGE SCALE GENOMIC DNA]</scope>
    <source>
        <strain evidence="4">BRIP57314</strain>
    </source>
</reference>
<feature type="transmembrane region" description="Helical" evidence="2">
    <location>
        <begin position="158"/>
        <end position="175"/>
    </location>
</feature>
<feature type="compositionally biased region" description="Gly residues" evidence="1">
    <location>
        <begin position="291"/>
        <end position="300"/>
    </location>
</feature>
<keyword evidence="2" id="KW-0472">Membrane</keyword>
<feature type="transmembrane region" description="Helical" evidence="2">
    <location>
        <begin position="187"/>
        <end position="206"/>
    </location>
</feature>
<evidence type="ECO:0000313" key="4">
    <source>
        <dbReference type="EMBL" id="TKW52557.1"/>
    </source>
</evidence>
<dbReference type="AlphaFoldDB" id="A0A4U6XF37"/>
<dbReference type="InterPro" id="IPR007065">
    <property type="entry name" value="HPP"/>
</dbReference>
<accession>A0A4U6XF37</accession>
<dbReference type="InterPro" id="IPR058581">
    <property type="entry name" value="TM_HPP"/>
</dbReference>
<evidence type="ECO:0000259" key="3">
    <source>
        <dbReference type="Pfam" id="PF04982"/>
    </source>
</evidence>
<feature type="transmembrane region" description="Helical" evidence="2">
    <location>
        <begin position="129"/>
        <end position="146"/>
    </location>
</feature>
<evidence type="ECO:0000256" key="2">
    <source>
        <dbReference type="SAM" id="Phobius"/>
    </source>
</evidence>
<feature type="non-terminal residue" evidence="4">
    <location>
        <position position="1"/>
    </location>
</feature>
<dbReference type="PANTHER" id="PTHR33741:SF5">
    <property type="entry name" value="TRANSMEMBRANE PROTEIN DDB_G0269096-RELATED"/>
    <property type="match status" value="1"/>
</dbReference>
<dbReference type="SUPFAM" id="SSF101447">
    <property type="entry name" value="Formin homology 2 domain (FH2 domain)"/>
    <property type="match status" value="1"/>
</dbReference>
<evidence type="ECO:0000256" key="1">
    <source>
        <dbReference type="SAM" id="MobiDB-lite"/>
    </source>
</evidence>
<sequence length="354" mass="39000">PPPPPWHKWLRSPRLSTLTPDLARQRSPRPPPPPPPPPPTSPIPPPKMLRCNPREWNFDIDRFLNPFIPPPPWRHLPYPIAHFFGYRRSKPRNVGNLVPIFWACIGVFCGVAVVAIVSRQIPVFKEHGAPIIVGSFGAAAVLEFYSIESPLAQPRNSVFGQLLAAVIGVAVCKLLQPSPHFESIRWLGGALSCALATAVMALTKTVHPPAGATALLAIVDDGVVRLGWVLVPLVALGCVLMLAVALVVNNIQRRFPQYWWSPEDVRLHRVPWRRRADGDDDDDHNKDVESKGGGGGGGDDGSSNETEAGARSRSESTVREDAVLIMRPGEVIVPEYMFITPEEKMFLEELSNRL</sequence>
<comment type="caution">
    <text evidence="4">The sequence shown here is derived from an EMBL/GenBank/DDBJ whole genome shotgun (WGS) entry which is preliminary data.</text>
</comment>
<proteinExistence type="predicted"/>
<evidence type="ECO:0000313" key="5">
    <source>
        <dbReference type="Proteomes" id="UP000310108"/>
    </source>
</evidence>
<dbReference type="Proteomes" id="UP000310108">
    <property type="component" value="Unassembled WGS sequence"/>
</dbReference>
<keyword evidence="2 4" id="KW-0812">Transmembrane</keyword>
<feature type="region of interest" description="Disordered" evidence="1">
    <location>
        <begin position="274"/>
        <end position="316"/>
    </location>
</feature>
<keyword evidence="2" id="KW-1133">Transmembrane helix</keyword>
<feature type="domain" description="HPP transmembrane region" evidence="3">
    <location>
        <begin position="95"/>
        <end position="256"/>
    </location>
</feature>
<dbReference type="PANTHER" id="PTHR33741">
    <property type="entry name" value="TRANSMEMBRANE PROTEIN DDB_G0269096-RELATED"/>
    <property type="match status" value="1"/>
</dbReference>
<gene>
    <name evidence="4" type="ORF">CTA1_13403</name>
</gene>
<feature type="region of interest" description="Disordered" evidence="1">
    <location>
        <begin position="1"/>
        <end position="46"/>
    </location>
</feature>
<dbReference type="STRING" id="1306861.A0A4U6XF37"/>
<organism evidence="4 5">
    <name type="scientific">Colletotrichum tanaceti</name>
    <dbReference type="NCBI Taxonomy" id="1306861"/>
    <lineage>
        <taxon>Eukaryota</taxon>
        <taxon>Fungi</taxon>
        <taxon>Dikarya</taxon>
        <taxon>Ascomycota</taxon>
        <taxon>Pezizomycotina</taxon>
        <taxon>Sordariomycetes</taxon>
        <taxon>Hypocreomycetidae</taxon>
        <taxon>Glomerellales</taxon>
        <taxon>Glomerellaceae</taxon>
        <taxon>Colletotrichum</taxon>
        <taxon>Colletotrichum destructivum species complex</taxon>
    </lineage>
</organism>
<dbReference type="Pfam" id="PF04982">
    <property type="entry name" value="TM_HPP"/>
    <property type="match status" value="1"/>
</dbReference>
<feature type="transmembrane region" description="Helical" evidence="2">
    <location>
        <begin position="226"/>
        <end position="248"/>
    </location>
</feature>
<protein>
    <submittedName>
        <fullName evidence="4">Transmembrane protein</fullName>
    </submittedName>
</protein>
<feature type="transmembrane region" description="Helical" evidence="2">
    <location>
        <begin position="97"/>
        <end position="117"/>
    </location>
</feature>
<name>A0A4U6XF37_9PEZI</name>
<dbReference type="EMBL" id="PJEX01000232">
    <property type="protein sequence ID" value="TKW52557.1"/>
    <property type="molecule type" value="Genomic_DNA"/>
</dbReference>